<dbReference type="RefSeq" id="WP_046326788.1">
    <property type="nucleotide sequence ID" value="NZ_CP084389.1"/>
</dbReference>
<protein>
    <submittedName>
        <fullName evidence="3">BspA family leucine-rich repeat surface protein</fullName>
    </submittedName>
</protein>
<feature type="region of interest" description="Disordered" evidence="1">
    <location>
        <begin position="413"/>
        <end position="487"/>
    </location>
</feature>
<feature type="region of interest" description="Disordered" evidence="1">
    <location>
        <begin position="55"/>
        <end position="74"/>
    </location>
</feature>
<sequence length="609" mass="67344">MLKFNNGEGKNNAYYFSKNNRVKFFSYSLIASALIGSAMVTTEKAVYASVNSSPISVSDSDTKNNNSFKNNITGKSEIENSVTKSTQNEKFTARGKDNKCDWTYNEDTKTLTIKGGVLSATPISQMLADHDYEGEKVSPSDIQYIKFELVMADYGEYLKAGLARNSSSKFANLPNLIGFIGLDNVDASNASDLSSLFANDVSLKQLDLSSWDTISNRDMNSMFKNDVQLTEVNLDNFRTDSVFDFSHMFEGDTSLTTLKLANWKTGNVKNMSYMFNGIVATDLDDITSWQTYNVTNMSYMFNDPNLRQLNLSHWDTGNIFEMTSMLDGLGNNSNGFILSLGKHRLKPAAFATFKMPKVIPVSNGSIAKPAGKAISVAELAKLYDKEDVNCPAETYVSQPITWSNGSIDLNHATSDNHLPVNKGDSSFESNNSTAGSVGTTTGISTNVPPVSAPASEVQNNKKATEDEPVAIPAKDEKQTVEPQSVDSNNVKAPRTIYCSIQVYDKTGSPIKGFILKPGMTVETFGTQTINNQKFYKLGKNIFANSQDIEGKKRKIKHNSFVYNKKGKRIRKLLVKKGKSVRVYGNPIKIKKKLYYVIDKNKYIKVNNIA</sequence>
<dbReference type="SUPFAM" id="SSF52047">
    <property type="entry name" value="RNI-like"/>
    <property type="match status" value="1"/>
</dbReference>
<accession>A0AA47B4N6</accession>
<organism evidence="3 4">
    <name type="scientific">Lactobacillus helsingborgensis</name>
    <dbReference type="NCBI Taxonomy" id="1218494"/>
    <lineage>
        <taxon>Bacteria</taxon>
        <taxon>Bacillati</taxon>
        <taxon>Bacillota</taxon>
        <taxon>Bacilli</taxon>
        <taxon>Lactobacillales</taxon>
        <taxon>Lactobacillaceae</taxon>
        <taxon>Lactobacillus</taxon>
    </lineage>
</organism>
<dbReference type="InterPro" id="IPR024968">
    <property type="entry name" value="SlpA_C_lactobacillus"/>
</dbReference>
<dbReference type="Proteomes" id="UP001164557">
    <property type="component" value="Chromosome"/>
</dbReference>
<evidence type="ECO:0000259" key="2">
    <source>
        <dbReference type="Pfam" id="PF03217"/>
    </source>
</evidence>
<keyword evidence="4" id="KW-1185">Reference proteome</keyword>
<dbReference type="Pfam" id="PF03382">
    <property type="entry name" value="DUF285"/>
    <property type="match status" value="1"/>
</dbReference>
<dbReference type="NCBIfam" id="TIGR02167">
    <property type="entry name" value="Liste_lipo_26"/>
    <property type="match status" value="2"/>
</dbReference>
<dbReference type="Pfam" id="PF03217">
    <property type="entry name" value="SlpA"/>
    <property type="match status" value="2"/>
</dbReference>
<name>A0AA47B4N6_9LACO</name>
<evidence type="ECO:0000313" key="4">
    <source>
        <dbReference type="Proteomes" id="UP001164557"/>
    </source>
</evidence>
<proteinExistence type="predicted"/>
<dbReference type="InterPro" id="IPR011889">
    <property type="entry name" value="Liste_lipo_26"/>
</dbReference>
<dbReference type="InterPro" id="IPR005046">
    <property type="entry name" value="DUF285"/>
</dbReference>
<dbReference type="AlphaFoldDB" id="A0AA47B4N6"/>
<reference evidence="3" key="1">
    <citation type="submission" date="2021-09" db="EMBL/GenBank/DDBJ databases">
        <title>Lactobacillus species from Apis mellifera, Switzerland.</title>
        <authorList>
            <person name="Pfister J."/>
            <person name="Brown A."/>
            <person name="Neumann P."/>
            <person name="Collaud A."/>
            <person name="Retschnig G."/>
            <person name="Perreten V."/>
        </authorList>
    </citation>
    <scope>NUCLEOTIDE SEQUENCE</scope>
    <source>
        <strain evidence="3">IBH002</strain>
    </source>
</reference>
<feature type="compositionally biased region" description="Polar residues" evidence="1">
    <location>
        <begin position="63"/>
        <end position="74"/>
    </location>
</feature>
<dbReference type="EMBL" id="CP084389">
    <property type="protein sequence ID" value="UZX30041.1"/>
    <property type="molecule type" value="Genomic_DNA"/>
</dbReference>
<feature type="compositionally biased region" description="Polar residues" evidence="1">
    <location>
        <begin position="423"/>
        <end position="448"/>
    </location>
</feature>
<dbReference type="InterPro" id="IPR032675">
    <property type="entry name" value="LRR_dom_sf"/>
</dbReference>
<dbReference type="Gene3D" id="3.80.10.10">
    <property type="entry name" value="Ribonuclease Inhibitor"/>
    <property type="match status" value="1"/>
</dbReference>
<evidence type="ECO:0000256" key="1">
    <source>
        <dbReference type="SAM" id="MobiDB-lite"/>
    </source>
</evidence>
<feature type="domain" description="S-layer protein C-terminal" evidence="2">
    <location>
        <begin position="547"/>
        <end position="606"/>
    </location>
</feature>
<gene>
    <name evidence="3" type="ORF">LDX53_02085</name>
</gene>
<feature type="domain" description="S-layer protein C-terminal" evidence="2">
    <location>
        <begin position="501"/>
        <end position="541"/>
    </location>
</feature>
<evidence type="ECO:0000313" key="3">
    <source>
        <dbReference type="EMBL" id="UZX30041.1"/>
    </source>
</evidence>